<evidence type="ECO:0000259" key="5">
    <source>
        <dbReference type="PROSITE" id="PS50279"/>
    </source>
</evidence>
<keyword evidence="7" id="KW-1185">Reference proteome</keyword>
<dbReference type="OrthoDB" id="4473401at2759"/>
<protein>
    <recommendedName>
        <fullName evidence="5">BPTI/Kunitz inhibitor domain-containing protein</fullName>
    </recommendedName>
</protein>
<dbReference type="InParanoid" id="A0A0Q9WK22"/>
<feature type="domain" description="BPTI/Kunitz inhibitor" evidence="5">
    <location>
        <begin position="38"/>
        <end position="95"/>
    </location>
</feature>
<dbReference type="GO" id="GO:0004867">
    <property type="term" value="F:serine-type endopeptidase inhibitor activity"/>
    <property type="evidence" value="ECO:0007669"/>
    <property type="project" value="UniProtKB-KW"/>
</dbReference>
<dbReference type="Pfam" id="PF00014">
    <property type="entry name" value="Kunitz_BPTI"/>
    <property type="match status" value="1"/>
</dbReference>
<dbReference type="Proteomes" id="UP000008792">
    <property type="component" value="Unassembled WGS sequence"/>
</dbReference>
<keyword evidence="1" id="KW-0646">Protease inhibitor</keyword>
<dbReference type="EMBL" id="CH940647">
    <property type="protein sequence ID" value="KRF84970.1"/>
    <property type="molecule type" value="Genomic_DNA"/>
</dbReference>
<dbReference type="SUPFAM" id="SSF57362">
    <property type="entry name" value="BPTI-like"/>
    <property type="match status" value="1"/>
</dbReference>
<name>A0A0Q9WK22_DROVI</name>
<dbReference type="GO" id="GO:0005615">
    <property type="term" value="C:extracellular space"/>
    <property type="evidence" value="ECO:0007669"/>
    <property type="project" value="TreeGrafter"/>
</dbReference>
<dbReference type="Gene3D" id="4.10.410.10">
    <property type="entry name" value="Pancreatic trypsin inhibitor Kunitz domain"/>
    <property type="match status" value="1"/>
</dbReference>
<evidence type="ECO:0000256" key="2">
    <source>
        <dbReference type="ARBA" id="ARBA00022900"/>
    </source>
</evidence>
<proteinExistence type="predicted"/>
<dbReference type="AlphaFoldDB" id="A0A0Q9WK22"/>
<sequence length="103" mass="12042">MKLYLALVCLALVGFVAHTEARRETLPQCPGQPIAHSCNIRRDLGHDRYDWCKDFAMPEMWYYNRLHRSCNKMIFLGCGGNFNRFCTEKECEQTCLTSDEDKE</sequence>
<dbReference type="PANTHER" id="PTHR10083">
    <property type="entry name" value="KUNITZ-TYPE PROTEASE INHIBITOR-RELATED"/>
    <property type="match status" value="1"/>
</dbReference>
<reference evidence="6 7" key="1">
    <citation type="journal article" date="2007" name="Nature">
        <title>Evolution of genes and genomes on the Drosophila phylogeny.</title>
        <authorList>
            <consortium name="Drosophila 12 Genomes Consortium"/>
            <person name="Clark A.G."/>
            <person name="Eisen M.B."/>
            <person name="Smith D.R."/>
            <person name="Bergman C.M."/>
            <person name="Oliver B."/>
            <person name="Markow T.A."/>
            <person name="Kaufman T.C."/>
            <person name="Kellis M."/>
            <person name="Gelbart W."/>
            <person name="Iyer V.N."/>
            <person name="Pollard D.A."/>
            <person name="Sackton T.B."/>
            <person name="Larracuente A.M."/>
            <person name="Singh N.D."/>
            <person name="Abad J.P."/>
            <person name="Abt D.N."/>
            <person name="Adryan B."/>
            <person name="Aguade M."/>
            <person name="Akashi H."/>
            <person name="Anderson W.W."/>
            <person name="Aquadro C.F."/>
            <person name="Ardell D.H."/>
            <person name="Arguello R."/>
            <person name="Artieri C.G."/>
            <person name="Barbash D.A."/>
            <person name="Barker D."/>
            <person name="Barsanti P."/>
            <person name="Batterham P."/>
            <person name="Batzoglou S."/>
            <person name="Begun D."/>
            <person name="Bhutkar A."/>
            <person name="Blanco E."/>
            <person name="Bosak S.A."/>
            <person name="Bradley R.K."/>
            <person name="Brand A.D."/>
            <person name="Brent M.R."/>
            <person name="Brooks A.N."/>
            <person name="Brown R.H."/>
            <person name="Butlin R.K."/>
            <person name="Caggese C."/>
            <person name="Calvi B.R."/>
            <person name="Bernardo de Carvalho A."/>
            <person name="Caspi A."/>
            <person name="Castrezana S."/>
            <person name="Celniker S.E."/>
            <person name="Chang J.L."/>
            <person name="Chapple C."/>
            <person name="Chatterji S."/>
            <person name="Chinwalla A."/>
            <person name="Civetta A."/>
            <person name="Clifton S.W."/>
            <person name="Comeron J.M."/>
            <person name="Costello J.C."/>
            <person name="Coyne J.A."/>
            <person name="Daub J."/>
            <person name="David R.G."/>
            <person name="Delcher A.L."/>
            <person name="Delehaunty K."/>
            <person name="Do C.B."/>
            <person name="Ebling H."/>
            <person name="Edwards K."/>
            <person name="Eickbush T."/>
            <person name="Evans J.D."/>
            <person name="Filipski A."/>
            <person name="Findeiss S."/>
            <person name="Freyhult E."/>
            <person name="Fulton L."/>
            <person name="Fulton R."/>
            <person name="Garcia A.C."/>
            <person name="Gardiner A."/>
            <person name="Garfield D.A."/>
            <person name="Garvin B.E."/>
            <person name="Gibson G."/>
            <person name="Gilbert D."/>
            <person name="Gnerre S."/>
            <person name="Godfrey J."/>
            <person name="Good R."/>
            <person name="Gotea V."/>
            <person name="Gravely B."/>
            <person name="Greenberg A.J."/>
            <person name="Griffiths-Jones S."/>
            <person name="Gross S."/>
            <person name="Guigo R."/>
            <person name="Gustafson E.A."/>
            <person name="Haerty W."/>
            <person name="Hahn M.W."/>
            <person name="Halligan D.L."/>
            <person name="Halpern A.L."/>
            <person name="Halter G.M."/>
            <person name="Han M.V."/>
            <person name="Heger A."/>
            <person name="Hillier L."/>
            <person name="Hinrichs A.S."/>
            <person name="Holmes I."/>
            <person name="Hoskins R.A."/>
            <person name="Hubisz M.J."/>
            <person name="Hultmark D."/>
            <person name="Huntley M.A."/>
            <person name="Jaffe D.B."/>
            <person name="Jagadeeshan S."/>
            <person name="Jeck W.R."/>
            <person name="Johnson J."/>
            <person name="Jones C.D."/>
            <person name="Jordan W.C."/>
            <person name="Karpen G.H."/>
            <person name="Kataoka E."/>
            <person name="Keightley P.D."/>
            <person name="Kheradpour P."/>
            <person name="Kirkness E.F."/>
            <person name="Koerich L.B."/>
            <person name="Kristiansen K."/>
            <person name="Kudrna D."/>
            <person name="Kulathinal R.J."/>
            <person name="Kumar S."/>
            <person name="Kwok R."/>
            <person name="Lander E."/>
            <person name="Langley C.H."/>
            <person name="Lapoint R."/>
            <person name="Lazzaro B.P."/>
            <person name="Lee S.J."/>
            <person name="Levesque L."/>
            <person name="Li R."/>
            <person name="Lin C.F."/>
            <person name="Lin M.F."/>
            <person name="Lindblad-Toh K."/>
            <person name="Llopart A."/>
            <person name="Long M."/>
            <person name="Low L."/>
            <person name="Lozovsky E."/>
            <person name="Lu J."/>
            <person name="Luo M."/>
            <person name="Machado C.A."/>
            <person name="Makalowski W."/>
            <person name="Marzo M."/>
            <person name="Matsuda M."/>
            <person name="Matzkin L."/>
            <person name="McAllister B."/>
            <person name="McBride C.S."/>
            <person name="McKernan B."/>
            <person name="McKernan K."/>
            <person name="Mendez-Lago M."/>
            <person name="Minx P."/>
            <person name="Mollenhauer M.U."/>
            <person name="Montooth K."/>
            <person name="Mount S.M."/>
            <person name="Mu X."/>
            <person name="Myers E."/>
            <person name="Negre B."/>
            <person name="Newfeld S."/>
            <person name="Nielsen R."/>
            <person name="Noor M.A."/>
            <person name="O'Grady P."/>
            <person name="Pachter L."/>
            <person name="Papaceit M."/>
            <person name="Parisi M.J."/>
            <person name="Parisi M."/>
            <person name="Parts L."/>
            <person name="Pedersen J.S."/>
            <person name="Pesole G."/>
            <person name="Phillippy A.M."/>
            <person name="Ponting C.P."/>
            <person name="Pop M."/>
            <person name="Porcelli D."/>
            <person name="Powell J.R."/>
            <person name="Prohaska S."/>
            <person name="Pruitt K."/>
            <person name="Puig M."/>
            <person name="Quesneville H."/>
            <person name="Ram K.R."/>
            <person name="Rand D."/>
            <person name="Rasmussen M.D."/>
            <person name="Reed L.K."/>
            <person name="Reenan R."/>
            <person name="Reily A."/>
            <person name="Remington K.A."/>
            <person name="Rieger T.T."/>
            <person name="Ritchie M.G."/>
            <person name="Robin C."/>
            <person name="Rogers Y.H."/>
            <person name="Rohde C."/>
            <person name="Rozas J."/>
            <person name="Rubenfield M.J."/>
            <person name="Ruiz A."/>
            <person name="Russo S."/>
            <person name="Salzberg S.L."/>
            <person name="Sanchez-Gracia A."/>
            <person name="Saranga D.J."/>
            <person name="Sato H."/>
            <person name="Schaeffer S.W."/>
            <person name="Schatz M.C."/>
            <person name="Schlenke T."/>
            <person name="Schwartz R."/>
            <person name="Segarra C."/>
            <person name="Singh R.S."/>
            <person name="Sirot L."/>
            <person name="Sirota M."/>
            <person name="Sisneros N.B."/>
            <person name="Smith C.D."/>
            <person name="Smith T.F."/>
            <person name="Spieth J."/>
            <person name="Stage D.E."/>
            <person name="Stark A."/>
            <person name="Stephan W."/>
            <person name="Strausberg R.L."/>
            <person name="Strempel S."/>
            <person name="Sturgill D."/>
            <person name="Sutton G."/>
            <person name="Sutton G.G."/>
            <person name="Tao W."/>
            <person name="Teichmann S."/>
            <person name="Tobari Y.N."/>
            <person name="Tomimura Y."/>
            <person name="Tsolas J.M."/>
            <person name="Valente V.L."/>
            <person name="Venter E."/>
            <person name="Venter J.C."/>
            <person name="Vicario S."/>
            <person name="Vieira F.G."/>
            <person name="Vilella A.J."/>
            <person name="Villasante A."/>
            <person name="Walenz B."/>
            <person name="Wang J."/>
            <person name="Wasserman M."/>
            <person name="Watts T."/>
            <person name="Wilson D."/>
            <person name="Wilson R.K."/>
            <person name="Wing R.A."/>
            <person name="Wolfner M.F."/>
            <person name="Wong A."/>
            <person name="Wong G.K."/>
            <person name="Wu C.I."/>
            <person name="Wu G."/>
            <person name="Yamamoto D."/>
            <person name="Yang H.P."/>
            <person name="Yang S.P."/>
            <person name="Yorke J.A."/>
            <person name="Yoshida K."/>
            <person name="Zdobnov E."/>
            <person name="Zhang P."/>
            <person name="Zhang Y."/>
            <person name="Zimin A.V."/>
            <person name="Baldwin J."/>
            <person name="Abdouelleil A."/>
            <person name="Abdulkadir J."/>
            <person name="Abebe A."/>
            <person name="Abera B."/>
            <person name="Abreu J."/>
            <person name="Acer S.C."/>
            <person name="Aftuck L."/>
            <person name="Alexander A."/>
            <person name="An P."/>
            <person name="Anderson E."/>
            <person name="Anderson S."/>
            <person name="Arachi H."/>
            <person name="Azer M."/>
            <person name="Bachantsang P."/>
            <person name="Barry A."/>
            <person name="Bayul T."/>
            <person name="Berlin A."/>
            <person name="Bessette D."/>
            <person name="Bloom T."/>
            <person name="Blye J."/>
            <person name="Boguslavskiy L."/>
            <person name="Bonnet C."/>
            <person name="Boukhgalter B."/>
            <person name="Bourzgui I."/>
            <person name="Brown A."/>
            <person name="Cahill P."/>
            <person name="Channer S."/>
            <person name="Cheshatsang Y."/>
            <person name="Chuda L."/>
            <person name="Citroen M."/>
            <person name="Collymore A."/>
            <person name="Cooke P."/>
            <person name="Costello M."/>
            <person name="D'Aco K."/>
            <person name="Daza R."/>
            <person name="De Haan G."/>
            <person name="DeGray S."/>
            <person name="DeMaso C."/>
            <person name="Dhargay N."/>
            <person name="Dooley K."/>
            <person name="Dooley E."/>
            <person name="Doricent M."/>
            <person name="Dorje P."/>
            <person name="Dorjee K."/>
            <person name="Dupes A."/>
            <person name="Elong R."/>
            <person name="Falk J."/>
            <person name="Farina A."/>
            <person name="Faro S."/>
            <person name="Ferguson D."/>
            <person name="Fisher S."/>
            <person name="Foley C.D."/>
            <person name="Franke A."/>
            <person name="Friedrich D."/>
            <person name="Gadbois L."/>
            <person name="Gearin G."/>
            <person name="Gearin C.R."/>
            <person name="Giannoukos G."/>
            <person name="Goode T."/>
            <person name="Graham J."/>
            <person name="Grandbois E."/>
            <person name="Grewal S."/>
            <person name="Gyaltsen K."/>
            <person name="Hafez N."/>
            <person name="Hagos B."/>
            <person name="Hall J."/>
            <person name="Henson C."/>
            <person name="Hollinger A."/>
            <person name="Honan T."/>
            <person name="Huard M.D."/>
            <person name="Hughes L."/>
            <person name="Hurhula B."/>
            <person name="Husby M.E."/>
            <person name="Kamat A."/>
            <person name="Kanga B."/>
            <person name="Kashin S."/>
            <person name="Khazanovich D."/>
            <person name="Kisner P."/>
            <person name="Lance K."/>
            <person name="Lara M."/>
            <person name="Lee W."/>
            <person name="Lennon N."/>
            <person name="Letendre F."/>
            <person name="LeVine R."/>
            <person name="Lipovsky A."/>
            <person name="Liu X."/>
            <person name="Liu J."/>
            <person name="Liu S."/>
            <person name="Lokyitsang T."/>
            <person name="Lokyitsang Y."/>
            <person name="Lubonja R."/>
            <person name="Lui A."/>
            <person name="MacDonald P."/>
            <person name="Magnisalis V."/>
            <person name="Maru K."/>
            <person name="Matthews C."/>
            <person name="McCusker W."/>
            <person name="McDonough S."/>
            <person name="Mehta T."/>
            <person name="Meldrim J."/>
            <person name="Meneus L."/>
            <person name="Mihai O."/>
            <person name="Mihalev A."/>
            <person name="Mihova T."/>
            <person name="Mittelman R."/>
            <person name="Mlenga V."/>
            <person name="Montmayeur A."/>
            <person name="Mulrain L."/>
            <person name="Navidi A."/>
            <person name="Naylor J."/>
            <person name="Negash T."/>
            <person name="Nguyen T."/>
            <person name="Nguyen N."/>
            <person name="Nicol R."/>
            <person name="Norbu C."/>
            <person name="Norbu N."/>
            <person name="Novod N."/>
            <person name="O'Neill B."/>
            <person name="Osman S."/>
            <person name="Markiewicz E."/>
            <person name="Oyono O.L."/>
            <person name="Patti C."/>
            <person name="Phunkhang P."/>
            <person name="Pierre F."/>
            <person name="Priest M."/>
            <person name="Raghuraman S."/>
            <person name="Rege F."/>
            <person name="Reyes R."/>
            <person name="Rise C."/>
            <person name="Rogov P."/>
            <person name="Ross K."/>
            <person name="Ryan E."/>
            <person name="Settipalli S."/>
            <person name="Shea T."/>
            <person name="Sherpa N."/>
            <person name="Shi L."/>
            <person name="Shih D."/>
            <person name="Sparrow T."/>
            <person name="Spaulding J."/>
            <person name="Stalker J."/>
            <person name="Stange-Thomann N."/>
            <person name="Stavropoulos S."/>
            <person name="Stone C."/>
            <person name="Strader C."/>
            <person name="Tesfaye S."/>
            <person name="Thomson T."/>
            <person name="Thoulutsang Y."/>
            <person name="Thoulutsang D."/>
            <person name="Topham K."/>
            <person name="Topping I."/>
            <person name="Tsamla T."/>
            <person name="Vassiliev H."/>
            <person name="Vo A."/>
            <person name="Wangchuk T."/>
            <person name="Wangdi T."/>
            <person name="Weiand M."/>
            <person name="Wilkinson J."/>
            <person name="Wilson A."/>
            <person name="Yadav S."/>
            <person name="Young G."/>
            <person name="Yu Q."/>
            <person name="Zembek L."/>
            <person name="Zhong D."/>
            <person name="Zimmer A."/>
            <person name="Zwirko Z."/>
            <person name="Jaffe D.B."/>
            <person name="Alvarez P."/>
            <person name="Brockman W."/>
            <person name="Butler J."/>
            <person name="Chin C."/>
            <person name="Gnerre S."/>
            <person name="Grabherr M."/>
            <person name="Kleber M."/>
            <person name="Mauceli E."/>
            <person name="MacCallum I."/>
        </authorList>
    </citation>
    <scope>NUCLEOTIDE SEQUENCE [LARGE SCALE GENOMIC DNA]</scope>
    <source>
        <strain evidence="7">Tucson 15010-1051.87</strain>
    </source>
</reference>
<dbReference type="InterPro" id="IPR002223">
    <property type="entry name" value="Kunitz_BPTI"/>
</dbReference>
<dbReference type="PANTHER" id="PTHR10083:SF374">
    <property type="entry name" value="BPTI_KUNITZ INHIBITOR DOMAIN-CONTAINING PROTEIN"/>
    <property type="match status" value="1"/>
</dbReference>
<dbReference type="InterPro" id="IPR050098">
    <property type="entry name" value="TFPI/VKTCI-like"/>
</dbReference>
<keyword evidence="2" id="KW-0722">Serine protease inhibitor</keyword>
<feature type="chain" id="PRO_5006386859" description="BPTI/Kunitz inhibitor domain-containing protein" evidence="4">
    <location>
        <begin position="22"/>
        <end position="103"/>
    </location>
</feature>
<keyword evidence="4" id="KW-0732">Signal</keyword>
<organism evidence="6 7">
    <name type="scientific">Drosophila virilis</name>
    <name type="common">Fruit fly</name>
    <dbReference type="NCBI Taxonomy" id="7244"/>
    <lineage>
        <taxon>Eukaryota</taxon>
        <taxon>Metazoa</taxon>
        <taxon>Ecdysozoa</taxon>
        <taxon>Arthropoda</taxon>
        <taxon>Hexapoda</taxon>
        <taxon>Insecta</taxon>
        <taxon>Pterygota</taxon>
        <taxon>Neoptera</taxon>
        <taxon>Endopterygota</taxon>
        <taxon>Diptera</taxon>
        <taxon>Brachycera</taxon>
        <taxon>Muscomorpha</taxon>
        <taxon>Ephydroidea</taxon>
        <taxon>Drosophilidae</taxon>
        <taxon>Drosophila</taxon>
    </lineage>
</organism>
<evidence type="ECO:0000313" key="7">
    <source>
        <dbReference type="Proteomes" id="UP000008792"/>
    </source>
</evidence>
<feature type="signal peptide" evidence="4">
    <location>
        <begin position="1"/>
        <end position="21"/>
    </location>
</feature>
<dbReference type="InterPro" id="IPR036880">
    <property type="entry name" value="Kunitz_BPTI_sf"/>
</dbReference>
<evidence type="ECO:0000256" key="1">
    <source>
        <dbReference type="ARBA" id="ARBA00022690"/>
    </source>
</evidence>
<keyword evidence="3" id="KW-1015">Disulfide bond</keyword>
<gene>
    <name evidence="6" type="primary">Dvir\GJ26833</name>
    <name evidence="6" type="ORF">Dvir_GJ26833</name>
</gene>
<accession>A0A0Q9WK22</accession>
<evidence type="ECO:0000256" key="4">
    <source>
        <dbReference type="SAM" id="SignalP"/>
    </source>
</evidence>
<dbReference type="SMART" id="SM00131">
    <property type="entry name" value="KU"/>
    <property type="match status" value="1"/>
</dbReference>
<evidence type="ECO:0000313" key="6">
    <source>
        <dbReference type="EMBL" id="KRF84970.1"/>
    </source>
</evidence>
<evidence type="ECO:0000256" key="3">
    <source>
        <dbReference type="ARBA" id="ARBA00023157"/>
    </source>
</evidence>
<dbReference type="PROSITE" id="PS50279">
    <property type="entry name" value="BPTI_KUNITZ_2"/>
    <property type="match status" value="1"/>
</dbReference>